<feature type="coiled-coil region" evidence="2">
    <location>
        <begin position="24"/>
        <end position="82"/>
    </location>
</feature>
<evidence type="ECO:0000313" key="4">
    <source>
        <dbReference type="Proteomes" id="UP000609849"/>
    </source>
</evidence>
<accession>A0ABR7JR02</accession>
<evidence type="ECO:0000313" key="3">
    <source>
        <dbReference type="EMBL" id="MBC5997335.1"/>
    </source>
</evidence>
<dbReference type="EMBL" id="JACRWE010000004">
    <property type="protein sequence ID" value="MBC5997335.1"/>
    <property type="molecule type" value="Genomic_DNA"/>
</dbReference>
<gene>
    <name evidence="3" type="ORF">H8923_11215</name>
</gene>
<dbReference type="Pfam" id="PF02001">
    <property type="entry name" value="DUF134"/>
    <property type="match status" value="1"/>
</dbReference>
<sequence>MKQPRKYDYRSYLPEKIYFEYLMRNDELEEIKLTKEEMEAINLKDVKGYTKRECSKKMGISRKNFQILIEEARKKISRALIEGKSIKLILEEEVEEEDLHDVKACKFRCAICGYIYYVNYEYQDIVCPKCNSRKVMSSEDAGFIKKWSYKK</sequence>
<dbReference type="RefSeq" id="WP_153925016.1">
    <property type="nucleotide sequence ID" value="NZ_JACRWE010000004.1"/>
</dbReference>
<evidence type="ECO:0000256" key="2">
    <source>
        <dbReference type="SAM" id="Coils"/>
    </source>
</evidence>
<dbReference type="PANTHER" id="PTHR37478:SF2">
    <property type="entry name" value="UPF0251 PROTEIN TK0562"/>
    <property type="match status" value="1"/>
</dbReference>
<protein>
    <submittedName>
        <fullName evidence="3">DUF134 domain-containing protein</fullName>
    </submittedName>
</protein>
<organism evidence="3 4">
    <name type="scientific">Romboutsia faecis</name>
    <dbReference type="NCBI Taxonomy" id="2764597"/>
    <lineage>
        <taxon>Bacteria</taxon>
        <taxon>Bacillati</taxon>
        <taxon>Bacillota</taxon>
        <taxon>Clostridia</taxon>
        <taxon>Peptostreptococcales</taxon>
        <taxon>Peptostreptococcaceae</taxon>
        <taxon>Romboutsia</taxon>
    </lineage>
</organism>
<comment type="similarity">
    <text evidence="1">Belongs to the UPF0251 family.</text>
</comment>
<dbReference type="Proteomes" id="UP000609849">
    <property type="component" value="Unassembled WGS sequence"/>
</dbReference>
<keyword evidence="2" id="KW-0175">Coiled coil</keyword>
<evidence type="ECO:0000256" key="1">
    <source>
        <dbReference type="ARBA" id="ARBA00009350"/>
    </source>
</evidence>
<keyword evidence="4" id="KW-1185">Reference proteome</keyword>
<dbReference type="InterPro" id="IPR013324">
    <property type="entry name" value="RNA_pol_sigma_r3/r4-like"/>
</dbReference>
<proteinExistence type="inferred from homology"/>
<comment type="caution">
    <text evidence="3">The sequence shown here is derived from an EMBL/GenBank/DDBJ whole genome shotgun (WGS) entry which is preliminary data.</text>
</comment>
<reference evidence="3 4" key="1">
    <citation type="submission" date="2020-08" db="EMBL/GenBank/DDBJ databases">
        <authorList>
            <person name="Liu C."/>
            <person name="Sun Q."/>
        </authorList>
    </citation>
    <scope>NUCLEOTIDE SEQUENCE [LARGE SCALE GENOMIC DNA]</scope>
    <source>
        <strain evidence="3 4">NSJ-18</strain>
    </source>
</reference>
<dbReference type="SUPFAM" id="SSF88659">
    <property type="entry name" value="Sigma3 and sigma4 domains of RNA polymerase sigma factors"/>
    <property type="match status" value="1"/>
</dbReference>
<dbReference type="InterPro" id="IPR002852">
    <property type="entry name" value="UPF0251"/>
</dbReference>
<dbReference type="PANTHER" id="PTHR37478">
    <property type="match status" value="1"/>
</dbReference>
<name>A0ABR7JR02_9FIRM</name>